<dbReference type="GO" id="GO:0016020">
    <property type="term" value="C:membrane"/>
    <property type="evidence" value="ECO:0007669"/>
    <property type="project" value="UniProtKB-SubCell"/>
</dbReference>
<keyword evidence="9" id="KW-0811">Translocation</keyword>
<keyword evidence="10 12" id="KW-0472">Membrane</keyword>
<evidence type="ECO:0000256" key="4">
    <source>
        <dbReference type="ARBA" id="ARBA00015435"/>
    </source>
</evidence>
<gene>
    <name evidence="14" type="primary">secG</name>
    <name evidence="14" type="ORF">BQ776_143</name>
    <name evidence="15" type="ORF">J0165_143</name>
</gene>
<evidence type="ECO:0000256" key="12">
    <source>
        <dbReference type="SAM" id="Phobius"/>
    </source>
</evidence>
<feature type="chain" id="PRO_5014541293" description="Probable protein-export membrane protein SecG" evidence="13">
    <location>
        <begin position="27"/>
        <end position="70"/>
    </location>
</feature>
<evidence type="ECO:0000256" key="2">
    <source>
        <dbReference type="ARBA" id="ARBA00008445"/>
    </source>
</evidence>
<evidence type="ECO:0000256" key="10">
    <source>
        <dbReference type="ARBA" id="ARBA00023136"/>
    </source>
</evidence>
<comment type="similarity">
    <text evidence="2">Belongs to the SecG family.</text>
</comment>
<name>A0A1G4NRB1_9FLOR</name>
<sequence>MIKILWYLNGIFLIILILSNNPKAEGLGVLGNQNQIFSNTRQANNVLESLTWVSIILFLCLTTLLAINSV</sequence>
<evidence type="ECO:0000256" key="5">
    <source>
        <dbReference type="ARBA" id="ARBA00022448"/>
    </source>
</evidence>
<keyword evidence="7" id="KW-0653">Protein transport</keyword>
<feature type="transmembrane region" description="Helical" evidence="12">
    <location>
        <begin position="50"/>
        <end position="67"/>
    </location>
</feature>
<proteinExistence type="inferred from homology"/>
<evidence type="ECO:0000256" key="6">
    <source>
        <dbReference type="ARBA" id="ARBA00022692"/>
    </source>
</evidence>
<dbReference type="EMBL" id="LT622876">
    <property type="protein sequence ID" value="SCW24024.1"/>
    <property type="molecule type" value="Genomic_DNA"/>
</dbReference>
<feature type="signal peptide" evidence="13">
    <location>
        <begin position="1"/>
        <end position="26"/>
    </location>
</feature>
<protein>
    <recommendedName>
        <fullName evidence="4">Probable protein-export membrane protein SecG</fullName>
    </recommendedName>
    <alternativeName>
        <fullName evidence="3">Probable protein-export membrane protein secG</fullName>
    </alternativeName>
</protein>
<dbReference type="EMBL" id="LT622862">
    <property type="protein sequence ID" value="SCW21164.1"/>
    <property type="molecule type" value="Genomic_DNA"/>
</dbReference>
<dbReference type="AlphaFoldDB" id="A0A1G4NRB1"/>
<reference evidence="14" key="1">
    <citation type="submission" date="2016-08" db="EMBL/GenBank/DDBJ databases">
        <authorList>
            <person name="Seilhamer J.J."/>
        </authorList>
    </citation>
    <scope>NUCLEOTIDE SEQUENCE</scope>
    <source>
        <strain evidence="14">J.0165</strain>
    </source>
</reference>
<reference evidence="14" key="2">
    <citation type="submission" date="2016-10" db="EMBL/GenBank/DDBJ databases">
        <title>Chloroplast genomes as a tool to resolve red algal phylogenies: a case study in the Nemaliales.</title>
        <authorList>
            <person name="Costa J.F."/>
            <person name="Lin S.M."/>
            <person name="Macaya E.C."/>
            <person name="Fernandez-Garcia C."/>
            <person name="Verbruggen H."/>
        </authorList>
    </citation>
    <scope>NUCLEOTIDE SEQUENCE</scope>
    <source>
        <strain evidence="14">J.0165</strain>
    </source>
</reference>
<evidence type="ECO:0000256" key="13">
    <source>
        <dbReference type="SAM" id="SignalP"/>
    </source>
</evidence>
<evidence type="ECO:0000256" key="9">
    <source>
        <dbReference type="ARBA" id="ARBA00023010"/>
    </source>
</evidence>
<evidence type="ECO:0000256" key="7">
    <source>
        <dbReference type="ARBA" id="ARBA00022927"/>
    </source>
</evidence>
<evidence type="ECO:0000256" key="1">
    <source>
        <dbReference type="ARBA" id="ARBA00004141"/>
    </source>
</evidence>
<keyword evidence="14" id="KW-0150">Chloroplast</keyword>
<evidence type="ECO:0000256" key="8">
    <source>
        <dbReference type="ARBA" id="ARBA00022989"/>
    </source>
</evidence>
<dbReference type="NCBIfam" id="TIGR00810">
    <property type="entry name" value="secG"/>
    <property type="match status" value="1"/>
</dbReference>
<accession>A0A1G4NRB1</accession>
<evidence type="ECO:0000256" key="11">
    <source>
        <dbReference type="ARBA" id="ARBA00025638"/>
    </source>
</evidence>
<evidence type="ECO:0000313" key="14">
    <source>
        <dbReference type="EMBL" id="SCW21164.1"/>
    </source>
</evidence>
<keyword evidence="5" id="KW-0813">Transport</keyword>
<keyword evidence="14" id="KW-0934">Plastid</keyword>
<comment type="subcellular location">
    <subcellularLocation>
        <location evidence="1">Membrane</location>
        <topology evidence="1">Multi-pass membrane protein</topology>
    </subcellularLocation>
</comment>
<geneLocation type="chloroplast" evidence="14"/>
<organism evidence="14">
    <name type="scientific">Helminthora furcellata</name>
    <dbReference type="NCBI Taxonomy" id="1884666"/>
    <lineage>
        <taxon>Eukaryota</taxon>
        <taxon>Rhodophyta</taxon>
        <taxon>Florideophyceae</taxon>
        <taxon>Nemaliophycidae</taxon>
        <taxon>Nemaliales</taxon>
        <taxon>Liagoraceae</taxon>
        <taxon>Helminthora</taxon>
    </lineage>
</organism>
<dbReference type="GO" id="GO:0009306">
    <property type="term" value="P:protein secretion"/>
    <property type="evidence" value="ECO:0007669"/>
    <property type="project" value="InterPro"/>
</dbReference>
<reference evidence="15" key="3">
    <citation type="submission" date="2016-10" db="EMBL/GenBank/DDBJ databases">
        <authorList>
            <person name="de Groot N.N."/>
        </authorList>
    </citation>
    <scope>NUCLEOTIDE SEQUENCE</scope>
    <source>
        <strain evidence="15">J.0165</strain>
    </source>
</reference>
<dbReference type="GeneID" id="30001506"/>
<evidence type="ECO:0000256" key="3">
    <source>
        <dbReference type="ARBA" id="ARBA00013657"/>
    </source>
</evidence>
<dbReference type="InterPro" id="IPR004692">
    <property type="entry name" value="SecG"/>
</dbReference>
<dbReference type="Pfam" id="PF03840">
    <property type="entry name" value="SecG"/>
    <property type="match status" value="1"/>
</dbReference>
<dbReference type="RefSeq" id="YP_009312910.1">
    <property type="nucleotide sequence ID" value="NC_031654.1"/>
</dbReference>
<evidence type="ECO:0000313" key="15">
    <source>
        <dbReference type="EMBL" id="SCW24024.1"/>
    </source>
</evidence>
<dbReference type="GO" id="GO:0015450">
    <property type="term" value="F:protein-transporting ATPase activity"/>
    <property type="evidence" value="ECO:0007669"/>
    <property type="project" value="InterPro"/>
</dbReference>
<comment type="function">
    <text evidence="11">Involved in protein export. Participates in an early event of protein translocation across the chloroplast thylakoid membrane.</text>
</comment>
<keyword evidence="6 12" id="KW-0812">Transmembrane</keyword>
<keyword evidence="13" id="KW-0732">Signal</keyword>
<keyword evidence="8 12" id="KW-1133">Transmembrane helix</keyword>